<organism evidence="1">
    <name type="scientific">Cladocopium goreaui</name>
    <dbReference type="NCBI Taxonomy" id="2562237"/>
    <lineage>
        <taxon>Eukaryota</taxon>
        <taxon>Sar</taxon>
        <taxon>Alveolata</taxon>
        <taxon>Dinophyceae</taxon>
        <taxon>Suessiales</taxon>
        <taxon>Symbiodiniaceae</taxon>
        <taxon>Cladocopium</taxon>
    </lineage>
</organism>
<protein>
    <submittedName>
        <fullName evidence="1">Uncharacterized protein</fullName>
    </submittedName>
</protein>
<dbReference type="EMBL" id="CAMXCT010002124">
    <property type="protein sequence ID" value="CAI3995855.1"/>
    <property type="molecule type" value="Genomic_DNA"/>
</dbReference>
<sequence length="134" mass="14823">MARGEAPRPPGSLVVNTMPCSELMVGMDGRPMVSLGGSVMLLGLPSNFTTPMQSLPTRYSGQDRSIDELLLPGYEKDQVFPTLSRYVRNVEISPLFMLERDVLRRVVAGINPMQAWVGGVEEYREYKVVPPPPS</sequence>
<comment type="caution">
    <text evidence="1">The sequence shown here is derived from an EMBL/GenBank/DDBJ whole genome shotgun (WGS) entry which is preliminary data.</text>
</comment>
<evidence type="ECO:0000313" key="3">
    <source>
        <dbReference type="Proteomes" id="UP001152797"/>
    </source>
</evidence>
<proteinExistence type="predicted"/>
<reference evidence="1" key="1">
    <citation type="submission" date="2022-10" db="EMBL/GenBank/DDBJ databases">
        <authorList>
            <person name="Chen Y."/>
            <person name="Dougan E. K."/>
            <person name="Chan C."/>
            <person name="Rhodes N."/>
            <person name="Thang M."/>
        </authorList>
    </citation>
    <scope>NUCLEOTIDE SEQUENCE</scope>
</reference>
<dbReference type="EMBL" id="CAMXCT030002124">
    <property type="protein sequence ID" value="CAL4783167.1"/>
    <property type="molecule type" value="Genomic_DNA"/>
</dbReference>
<dbReference type="EMBL" id="CAMXCT020002124">
    <property type="protein sequence ID" value="CAL1149230.1"/>
    <property type="molecule type" value="Genomic_DNA"/>
</dbReference>
<reference evidence="2 3" key="2">
    <citation type="submission" date="2024-05" db="EMBL/GenBank/DDBJ databases">
        <authorList>
            <person name="Chen Y."/>
            <person name="Shah S."/>
            <person name="Dougan E. K."/>
            <person name="Thang M."/>
            <person name="Chan C."/>
        </authorList>
    </citation>
    <scope>NUCLEOTIDE SEQUENCE [LARGE SCALE GENOMIC DNA]</scope>
</reference>
<gene>
    <name evidence="1" type="ORF">C1SCF055_LOCUS22380</name>
</gene>
<dbReference type="Proteomes" id="UP001152797">
    <property type="component" value="Unassembled WGS sequence"/>
</dbReference>
<evidence type="ECO:0000313" key="2">
    <source>
        <dbReference type="EMBL" id="CAL4783167.1"/>
    </source>
</evidence>
<accession>A0A9P1G2W5</accession>
<keyword evidence="3" id="KW-1185">Reference proteome</keyword>
<evidence type="ECO:0000313" key="1">
    <source>
        <dbReference type="EMBL" id="CAI3995855.1"/>
    </source>
</evidence>
<dbReference type="AlphaFoldDB" id="A0A9P1G2W5"/>
<name>A0A9P1G2W5_9DINO</name>